<name>A0A6P4IDW6_DROKI</name>
<dbReference type="RefSeq" id="XP_017020728.1">
    <property type="nucleotide sequence ID" value="XM_017165239.3"/>
</dbReference>
<dbReference type="PANTHER" id="PTHR15901:SF16">
    <property type="entry name" value="TESTICULAR HAPLOID EXPRESSED GENE PROTEIN"/>
    <property type="match status" value="1"/>
</dbReference>
<proteinExistence type="predicted"/>
<dbReference type="GeneID" id="108073554"/>
<reference evidence="3" key="1">
    <citation type="submission" date="2025-08" db="UniProtKB">
        <authorList>
            <consortium name="RefSeq"/>
        </authorList>
    </citation>
    <scope>IDENTIFICATION</scope>
    <source>
        <strain evidence="3">14028-0561.14</strain>
        <tissue evidence="3">Whole fly</tissue>
    </source>
</reference>
<accession>A0A6P4IDW6</accession>
<dbReference type="AlphaFoldDB" id="A0A6P4IDW6"/>
<dbReference type="Pfam" id="PF14912">
    <property type="entry name" value="THEG"/>
    <property type="match status" value="3"/>
</dbReference>
<dbReference type="OrthoDB" id="7851752at2759"/>
<dbReference type="Proteomes" id="UP001652661">
    <property type="component" value="Chromosome 3R"/>
</dbReference>
<gene>
    <name evidence="3" type="primary">LOC108073554</name>
</gene>
<keyword evidence="2" id="KW-1185">Reference proteome</keyword>
<evidence type="ECO:0000313" key="3">
    <source>
        <dbReference type="RefSeq" id="XP_017020728.1"/>
    </source>
</evidence>
<dbReference type="SMART" id="SM00705">
    <property type="entry name" value="THEG"/>
    <property type="match status" value="4"/>
</dbReference>
<keyword evidence="1" id="KW-0677">Repeat</keyword>
<evidence type="ECO:0000313" key="2">
    <source>
        <dbReference type="Proteomes" id="UP001652661"/>
    </source>
</evidence>
<dbReference type="PANTHER" id="PTHR15901">
    <property type="entry name" value="TESTICULAR HAPLOID EXPRESSED GENE PROTEIN"/>
    <property type="match status" value="1"/>
</dbReference>
<dbReference type="InterPro" id="IPR006623">
    <property type="entry name" value="THEG"/>
</dbReference>
<organism evidence="2 3">
    <name type="scientific">Drosophila kikkawai</name>
    <name type="common">Fruit fly</name>
    <dbReference type="NCBI Taxonomy" id="30033"/>
    <lineage>
        <taxon>Eukaryota</taxon>
        <taxon>Metazoa</taxon>
        <taxon>Ecdysozoa</taxon>
        <taxon>Arthropoda</taxon>
        <taxon>Hexapoda</taxon>
        <taxon>Insecta</taxon>
        <taxon>Pterygota</taxon>
        <taxon>Neoptera</taxon>
        <taxon>Endopterygota</taxon>
        <taxon>Diptera</taxon>
        <taxon>Brachycera</taxon>
        <taxon>Muscomorpha</taxon>
        <taxon>Ephydroidea</taxon>
        <taxon>Drosophilidae</taxon>
        <taxon>Drosophila</taxon>
        <taxon>Sophophora</taxon>
    </lineage>
</organism>
<sequence length="263" mass="30923">MASSKNALQSFWERMFQDYTKHVKYLQTQNPTWEQMVELERYRQALLDFRFNGKCSKRREGIRMKEMQEYMESQKTNLKRKLSHGNNTPRVQEQALRSLIPARKLLQLNDRVVRALNFNSSASDRLKELARSRTNPPQCGAKPWKLTSAMRSFEPSERLLSLACHRTPFREPRNPFKVSSSALIYEATPRILRLAELNKKNVNRHQRGPSKPYWFGPTHRIWELAKPRVREDGIYRKTPFKVAEGALRAKASPRVLQLAEPRM</sequence>
<protein>
    <submittedName>
        <fullName evidence="3">Uncharacterized protein</fullName>
    </submittedName>
</protein>
<evidence type="ECO:0000256" key="1">
    <source>
        <dbReference type="ARBA" id="ARBA00022737"/>
    </source>
</evidence>
<dbReference type="InterPro" id="IPR042401">
    <property type="entry name" value="SPMAP2-like"/>
</dbReference>